<proteinExistence type="predicted"/>
<evidence type="ECO:0000313" key="2">
    <source>
        <dbReference type="EMBL" id="MFC5418292.1"/>
    </source>
</evidence>
<feature type="transmembrane region" description="Helical" evidence="1">
    <location>
        <begin position="28"/>
        <end position="45"/>
    </location>
</feature>
<reference evidence="3" key="1">
    <citation type="journal article" date="2019" name="Int. J. Syst. Evol. Microbiol.">
        <title>The Global Catalogue of Microorganisms (GCM) 10K type strain sequencing project: providing services to taxonomists for standard genome sequencing and annotation.</title>
        <authorList>
            <consortium name="The Broad Institute Genomics Platform"/>
            <consortium name="The Broad Institute Genome Sequencing Center for Infectious Disease"/>
            <person name="Wu L."/>
            <person name="Ma J."/>
        </authorList>
    </citation>
    <scope>NUCLEOTIDE SEQUENCE [LARGE SCALE GENOMIC DNA]</scope>
    <source>
        <strain evidence="3">NCAIM B.01391</strain>
    </source>
</reference>
<organism evidence="2 3">
    <name type="scientific">Bosea eneae</name>
    <dbReference type="NCBI Taxonomy" id="151454"/>
    <lineage>
        <taxon>Bacteria</taxon>
        <taxon>Pseudomonadati</taxon>
        <taxon>Pseudomonadota</taxon>
        <taxon>Alphaproteobacteria</taxon>
        <taxon>Hyphomicrobiales</taxon>
        <taxon>Boseaceae</taxon>
        <taxon>Bosea</taxon>
    </lineage>
</organism>
<comment type="caution">
    <text evidence="2">The sequence shown here is derived from an EMBL/GenBank/DDBJ whole genome shotgun (WGS) entry which is preliminary data.</text>
</comment>
<gene>
    <name evidence="2" type="ORF">ACFPOB_01810</name>
</gene>
<keyword evidence="1" id="KW-1133">Transmembrane helix</keyword>
<protein>
    <submittedName>
        <fullName evidence="2">Uncharacterized protein</fullName>
    </submittedName>
</protein>
<keyword evidence="3" id="KW-1185">Reference proteome</keyword>
<accession>A0ABW0IJ39</accession>
<dbReference type="Proteomes" id="UP001596053">
    <property type="component" value="Unassembled WGS sequence"/>
</dbReference>
<sequence length="84" mass="8627">MICCSIGAVTLAAGLAKRRQIARRLGLALPLLSIALLGAAGLFLGQHAGHYAERARLNQRDLLAEVLAAPLCSGAPVVAAEPSK</sequence>
<evidence type="ECO:0000256" key="1">
    <source>
        <dbReference type="SAM" id="Phobius"/>
    </source>
</evidence>
<keyword evidence="1" id="KW-0472">Membrane</keyword>
<evidence type="ECO:0000313" key="3">
    <source>
        <dbReference type="Proteomes" id="UP001596053"/>
    </source>
</evidence>
<keyword evidence="1" id="KW-0812">Transmembrane</keyword>
<dbReference type="EMBL" id="JBHSLW010000005">
    <property type="protein sequence ID" value="MFC5418292.1"/>
    <property type="molecule type" value="Genomic_DNA"/>
</dbReference>
<dbReference type="RefSeq" id="WP_377795439.1">
    <property type="nucleotide sequence ID" value="NZ_JBHSLW010000005.1"/>
</dbReference>
<name>A0ABW0IJ39_9HYPH</name>